<name>A0ABT8YJG7_9HYPH</name>
<feature type="transmembrane region" description="Helical" evidence="1">
    <location>
        <begin position="82"/>
        <end position="103"/>
    </location>
</feature>
<sequence>MDLETVLRLLHVIGATVLFGTGAGIAFFMVMAHRSGDPRLIAHVAGTVVIADTLFTLTAVLAQPVTGYLLAREIGWSLSEGWILLSLLLYVVTGLFWLPVVWIQIRLRNIARAAAASATALPATYFRLYRIWFACGFPAFFAVIGILWLMLARPEISLPIVFTSS</sequence>
<dbReference type="EMBL" id="JAUOZU010000005">
    <property type="protein sequence ID" value="MDO6963429.1"/>
    <property type="molecule type" value="Genomic_DNA"/>
</dbReference>
<feature type="transmembrane region" description="Helical" evidence="1">
    <location>
        <begin position="6"/>
        <end position="28"/>
    </location>
</feature>
<evidence type="ECO:0000313" key="2">
    <source>
        <dbReference type="EMBL" id="MDO6963429.1"/>
    </source>
</evidence>
<accession>A0ABT8YJG7</accession>
<keyword evidence="1" id="KW-0812">Transmembrane</keyword>
<proteinExistence type="predicted"/>
<dbReference type="Proteomes" id="UP001174932">
    <property type="component" value="Unassembled WGS sequence"/>
</dbReference>
<dbReference type="InterPro" id="IPR018729">
    <property type="entry name" value="DUF2269_transmembrane"/>
</dbReference>
<evidence type="ECO:0000313" key="3">
    <source>
        <dbReference type="Proteomes" id="UP001174932"/>
    </source>
</evidence>
<keyword evidence="3" id="KW-1185">Reference proteome</keyword>
<keyword evidence="1" id="KW-1133">Transmembrane helix</keyword>
<reference evidence="2" key="2">
    <citation type="submission" date="2023-07" db="EMBL/GenBank/DDBJ databases">
        <authorList>
            <person name="Shen H."/>
        </authorList>
    </citation>
    <scope>NUCLEOTIDE SEQUENCE</scope>
    <source>
        <strain evidence="2">TNR-22</strain>
    </source>
</reference>
<feature type="transmembrane region" description="Helical" evidence="1">
    <location>
        <begin position="40"/>
        <end position="62"/>
    </location>
</feature>
<comment type="caution">
    <text evidence="2">The sequence shown here is derived from an EMBL/GenBank/DDBJ whole genome shotgun (WGS) entry which is preliminary data.</text>
</comment>
<keyword evidence="1" id="KW-0472">Membrane</keyword>
<gene>
    <name evidence="2" type="ORF">Q4481_05630</name>
</gene>
<dbReference type="Pfam" id="PF10027">
    <property type="entry name" value="DUF2269"/>
    <property type="match status" value="1"/>
</dbReference>
<evidence type="ECO:0000256" key="1">
    <source>
        <dbReference type="SAM" id="Phobius"/>
    </source>
</evidence>
<reference evidence="2" key="1">
    <citation type="journal article" date="2015" name="Int. J. Syst. Evol. Microbiol.">
        <title>Rhizobium alvei sp. nov., isolated from a freshwater river.</title>
        <authorList>
            <person name="Sheu S.Y."/>
            <person name="Huang H.W."/>
            <person name="Young C.C."/>
            <person name="Chen W.M."/>
        </authorList>
    </citation>
    <scope>NUCLEOTIDE SEQUENCE</scope>
    <source>
        <strain evidence="2">TNR-22</strain>
    </source>
</reference>
<feature type="transmembrane region" description="Helical" evidence="1">
    <location>
        <begin position="131"/>
        <end position="151"/>
    </location>
</feature>
<protein>
    <submittedName>
        <fullName evidence="2">DUF2269 domain-containing protein</fullName>
    </submittedName>
</protein>
<dbReference type="RefSeq" id="WP_304375336.1">
    <property type="nucleotide sequence ID" value="NZ_JAUOZU010000005.1"/>
</dbReference>
<organism evidence="2 3">
    <name type="scientific">Rhizobium alvei</name>
    <dbReference type="NCBI Taxonomy" id="1132659"/>
    <lineage>
        <taxon>Bacteria</taxon>
        <taxon>Pseudomonadati</taxon>
        <taxon>Pseudomonadota</taxon>
        <taxon>Alphaproteobacteria</taxon>
        <taxon>Hyphomicrobiales</taxon>
        <taxon>Rhizobiaceae</taxon>
        <taxon>Rhizobium/Agrobacterium group</taxon>
        <taxon>Rhizobium</taxon>
    </lineage>
</organism>